<evidence type="ECO:0000256" key="1">
    <source>
        <dbReference type="ARBA" id="ARBA00004141"/>
    </source>
</evidence>
<feature type="transmembrane region" description="Helical" evidence="8">
    <location>
        <begin position="246"/>
        <end position="264"/>
    </location>
</feature>
<dbReference type="Proteomes" id="UP000005835">
    <property type="component" value="Unassembled WGS sequence"/>
</dbReference>
<feature type="transmembrane region" description="Helical" evidence="8">
    <location>
        <begin position="151"/>
        <end position="171"/>
    </location>
</feature>
<evidence type="ECO:0000313" key="11">
    <source>
        <dbReference type="Proteomes" id="UP000005835"/>
    </source>
</evidence>
<evidence type="ECO:0000256" key="9">
    <source>
        <dbReference type="NCBIfam" id="TIGR00751"/>
    </source>
</evidence>
<evidence type="ECO:0000256" key="2">
    <source>
        <dbReference type="ARBA" id="ARBA00022428"/>
    </source>
</evidence>
<feature type="transmembrane region" description="Helical" evidence="8">
    <location>
        <begin position="177"/>
        <end position="197"/>
    </location>
</feature>
<comment type="pathway">
    <text evidence="8">Quinol/quinone metabolism; menaquinone biosynthesis; menaquinol from 1,4-dihydroxy-2-naphthoate: step 1/2.</text>
</comment>
<sequence length="303" mass="32536">MTGVEDVKPGSLKAWMAFTRPKTWGVAVAPVIAALSLALFETGRFDALTAFFTMTIALLMQIISNMKNDLGYTEKKAETGNRRGLPRATTQGWISISAARRAILTLIVLALLNTAVLIWLGGWVFALIGISSVIAAYSYMGGPKPIAYTPFGEATVLVFFGLTAVCGSYYLQTFTVSANAVLLSISLGSIAAAVLAVNNWRDRVHDKSIGRQTLAVVLGDKTFTAVFRIMTALPLALGLVMAAAPGFWPCLLVLLCLPLCLPLWKQFGTLQHEALNATMFGCVKYELAYSVLFSLGALLACLL</sequence>
<dbReference type="GO" id="GO:0005886">
    <property type="term" value="C:plasma membrane"/>
    <property type="evidence" value="ECO:0007669"/>
    <property type="project" value="UniProtKB-SubCell"/>
</dbReference>
<evidence type="ECO:0000256" key="4">
    <source>
        <dbReference type="ARBA" id="ARBA00022679"/>
    </source>
</evidence>
<dbReference type="HOGENOM" id="CLU_043611_1_2_4"/>
<evidence type="ECO:0000256" key="6">
    <source>
        <dbReference type="ARBA" id="ARBA00022989"/>
    </source>
</evidence>
<keyword evidence="3 8" id="KW-1003">Cell membrane</keyword>
<dbReference type="InterPro" id="IPR026046">
    <property type="entry name" value="UBIAD1"/>
</dbReference>
<keyword evidence="11" id="KW-1185">Reference proteome</keyword>
<dbReference type="UniPathway" id="UPA00079">
    <property type="reaction ID" value="UER00168"/>
</dbReference>
<dbReference type="GO" id="GO:0042371">
    <property type="term" value="P:vitamin K biosynthetic process"/>
    <property type="evidence" value="ECO:0007669"/>
    <property type="project" value="TreeGrafter"/>
</dbReference>
<dbReference type="eggNOG" id="COG1575">
    <property type="taxonomic scope" value="Bacteria"/>
</dbReference>
<dbReference type="InterPro" id="IPR000537">
    <property type="entry name" value="UbiA_prenyltransferase"/>
</dbReference>
<dbReference type="GO" id="GO:0046428">
    <property type="term" value="F:1,4-dihydroxy-2-naphthoate polyprenyltransferase activity"/>
    <property type="evidence" value="ECO:0007669"/>
    <property type="project" value="UniProtKB-UniRule"/>
</dbReference>
<comment type="caution">
    <text evidence="10">The sequence shown here is derived from an EMBL/GenBank/DDBJ whole genome shotgun (WGS) entry which is preliminary data.</text>
</comment>
<protein>
    <recommendedName>
        <fullName evidence="8 9">1,4-dihydroxy-2-naphthoate octaprenyltransferase</fullName>
        <shortName evidence="8">DHNA-octaprenyltransferase</shortName>
        <ecNumber evidence="8 9">2.5.1.74</ecNumber>
    </recommendedName>
</protein>
<dbReference type="OrthoDB" id="9767568at2"/>
<comment type="similarity">
    <text evidence="8">Belongs to the MenA family. Type 1 subfamily.</text>
</comment>
<dbReference type="HAMAP" id="MF_01937">
    <property type="entry name" value="MenA_1"/>
    <property type="match status" value="1"/>
</dbReference>
<feature type="transmembrane region" description="Helical" evidence="8">
    <location>
        <begin position="47"/>
        <end position="66"/>
    </location>
</feature>
<keyword evidence="7 8" id="KW-0472">Membrane</keyword>
<evidence type="ECO:0000256" key="5">
    <source>
        <dbReference type="ARBA" id="ARBA00022692"/>
    </source>
</evidence>
<evidence type="ECO:0000256" key="8">
    <source>
        <dbReference type="HAMAP-Rule" id="MF_01937"/>
    </source>
</evidence>
<dbReference type="Gene3D" id="1.10.357.140">
    <property type="entry name" value="UbiA prenyltransferase"/>
    <property type="match status" value="1"/>
</dbReference>
<feature type="transmembrane region" description="Helical" evidence="8">
    <location>
        <begin position="23"/>
        <end position="41"/>
    </location>
</feature>
<comment type="subcellular location">
    <subcellularLocation>
        <location evidence="8">Cell membrane</location>
        <topology evidence="8">Multi-pass membrane protein</topology>
    </subcellularLocation>
    <subcellularLocation>
        <location evidence="1">Membrane</location>
        <topology evidence="1">Multi-pass membrane protein</topology>
    </subcellularLocation>
</comment>
<comment type="catalytic activity">
    <reaction evidence="8">
        <text>an all-trans-polyprenyl diphosphate + 1,4-dihydroxy-2-naphthoate + H(+) = a 2-demethylmenaquinol + CO2 + diphosphate</text>
        <dbReference type="Rhea" id="RHEA:26478"/>
        <dbReference type="Rhea" id="RHEA-COMP:9563"/>
        <dbReference type="Rhea" id="RHEA-COMP:9564"/>
        <dbReference type="ChEBI" id="CHEBI:11173"/>
        <dbReference type="ChEBI" id="CHEBI:15378"/>
        <dbReference type="ChEBI" id="CHEBI:16526"/>
        <dbReference type="ChEBI" id="CHEBI:33019"/>
        <dbReference type="ChEBI" id="CHEBI:55437"/>
        <dbReference type="ChEBI" id="CHEBI:58914"/>
        <dbReference type="EC" id="2.5.1.74"/>
    </reaction>
</comment>
<keyword evidence="4 8" id="KW-0808">Transferase</keyword>
<evidence type="ECO:0000256" key="3">
    <source>
        <dbReference type="ARBA" id="ARBA00022475"/>
    </source>
</evidence>
<keyword evidence="5 8" id="KW-0812">Transmembrane</keyword>
<evidence type="ECO:0000313" key="10">
    <source>
        <dbReference type="EMBL" id="EKB31790.1"/>
    </source>
</evidence>
<feature type="transmembrane region" description="Helical" evidence="8">
    <location>
        <begin position="285"/>
        <end position="302"/>
    </location>
</feature>
<proteinExistence type="inferred from homology"/>
<organism evidence="10 11">
    <name type="scientific">Sutterella wadsworthensis 2_1_59BFAA</name>
    <dbReference type="NCBI Taxonomy" id="742823"/>
    <lineage>
        <taxon>Bacteria</taxon>
        <taxon>Pseudomonadati</taxon>
        <taxon>Pseudomonadota</taxon>
        <taxon>Betaproteobacteria</taxon>
        <taxon>Burkholderiales</taxon>
        <taxon>Sutterellaceae</taxon>
        <taxon>Sutterella</taxon>
    </lineage>
</organism>
<dbReference type="GO" id="GO:0009234">
    <property type="term" value="P:menaquinone biosynthetic process"/>
    <property type="evidence" value="ECO:0007669"/>
    <property type="project" value="UniProtKB-UniRule"/>
</dbReference>
<dbReference type="PANTHER" id="PTHR13929">
    <property type="entry name" value="1,4-DIHYDROXY-2-NAPHTHOATE OCTAPRENYLTRANSFERASE"/>
    <property type="match status" value="1"/>
</dbReference>
<dbReference type="InterPro" id="IPR004657">
    <property type="entry name" value="MenA"/>
</dbReference>
<dbReference type="PATRIC" id="fig|742823.3.peg.661"/>
<dbReference type="RefSeq" id="WP_005434126.1">
    <property type="nucleotide sequence ID" value="NZ_JH815514.1"/>
</dbReference>
<dbReference type="EC" id="2.5.1.74" evidence="8 9"/>
<accession>K1JJK4</accession>
<dbReference type="NCBIfam" id="TIGR00751">
    <property type="entry name" value="menA"/>
    <property type="match status" value="1"/>
</dbReference>
<dbReference type="Pfam" id="PF01040">
    <property type="entry name" value="UbiA"/>
    <property type="match status" value="1"/>
</dbReference>
<gene>
    <name evidence="8" type="primary">menA</name>
    <name evidence="10" type="ORF">HMPREF9465_00658</name>
</gene>
<dbReference type="CDD" id="cd13962">
    <property type="entry name" value="PT_UbiA_UBIAD1"/>
    <property type="match status" value="1"/>
</dbReference>
<dbReference type="STRING" id="742823.HMPREF9465_00658"/>
<feature type="transmembrane region" description="Helical" evidence="8">
    <location>
        <begin position="118"/>
        <end position="139"/>
    </location>
</feature>
<dbReference type="AlphaFoldDB" id="K1JJK4"/>
<keyword evidence="2 8" id="KW-0474">Menaquinone biosynthesis</keyword>
<dbReference type="PIRSF" id="PIRSF005355">
    <property type="entry name" value="UBIAD1"/>
    <property type="match status" value="1"/>
</dbReference>
<name>K1JJK4_9BURK</name>
<dbReference type="PANTHER" id="PTHR13929:SF0">
    <property type="entry name" value="UBIA PRENYLTRANSFERASE DOMAIN-CONTAINING PROTEIN 1"/>
    <property type="match status" value="1"/>
</dbReference>
<evidence type="ECO:0000256" key="7">
    <source>
        <dbReference type="ARBA" id="ARBA00023136"/>
    </source>
</evidence>
<dbReference type="InterPro" id="IPR044878">
    <property type="entry name" value="UbiA_sf"/>
</dbReference>
<keyword evidence="6 8" id="KW-1133">Transmembrane helix</keyword>
<comment type="function">
    <text evidence="8">Conversion of 1,4-dihydroxy-2-naphthoate (DHNA) to demethylmenaquinone (DMK).</text>
</comment>
<reference evidence="10 11" key="1">
    <citation type="submission" date="2012-05" db="EMBL/GenBank/DDBJ databases">
        <title>The Genome Sequence of Sutterella wadsworthensis 2_1_59BFAA.</title>
        <authorList>
            <consortium name="The Broad Institute Genome Sequencing Platform"/>
            <person name="Earl A."/>
            <person name="Ward D."/>
            <person name="Feldgarden M."/>
            <person name="Gevers D."/>
            <person name="Daigneault M."/>
            <person name="Strauss J."/>
            <person name="Allen-Vercoe E."/>
            <person name="Walker B."/>
            <person name="Young S.K."/>
            <person name="Zeng Q."/>
            <person name="Gargeya S."/>
            <person name="Fitzgerald M."/>
            <person name="Haas B."/>
            <person name="Abouelleil A."/>
            <person name="Alvarado L."/>
            <person name="Arachchi H.M."/>
            <person name="Berlin A.M."/>
            <person name="Chapman S.B."/>
            <person name="Goldberg J."/>
            <person name="Griggs A."/>
            <person name="Gujja S."/>
            <person name="Hansen M."/>
            <person name="Howarth C."/>
            <person name="Imamovic A."/>
            <person name="Larimer J."/>
            <person name="McCowen C."/>
            <person name="Montmayeur A."/>
            <person name="Murphy C."/>
            <person name="Neiman D."/>
            <person name="Pearson M."/>
            <person name="Priest M."/>
            <person name="Roberts A."/>
            <person name="Saif S."/>
            <person name="Shea T."/>
            <person name="Sisk P."/>
            <person name="Sykes S."/>
            <person name="Wortman J."/>
            <person name="Nusbaum C."/>
            <person name="Birren B."/>
        </authorList>
    </citation>
    <scope>NUCLEOTIDE SEQUENCE [LARGE SCALE GENOMIC DNA]</scope>
    <source>
        <strain evidence="10 11">2_1_59BFAA</strain>
    </source>
</reference>
<dbReference type="EMBL" id="ADMG01000017">
    <property type="protein sequence ID" value="EKB31790.1"/>
    <property type="molecule type" value="Genomic_DNA"/>
</dbReference>